<dbReference type="InterPro" id="IPR050090">
    <property type="entry name" value="Tyrosine_recombinase_XerCD"/>
</dbReference>
<comment type="caution">
    <text evidence="4">The sequence shown here is derived from an EMBL/GenBank/DDBJ whole genome shotgun (WGS) entry which is preliminary data.</text>
</comment>
<keyword evidence="2" id="KW-0238">DNA-binding</keyword>
<evidence type="ECO:0000256" key="1">
    <source>
        <dbReference type="ARBA" id="ARBA00008857"/>
    </source>
</evidence>
<dbReference type="Pfam" id="PF00589">
    <property type="entry name" value="Phage_integrase"/>
    <property type="match status" value="1"/>
</dbReference>
<evidence type="ECO:0000256" key="2">
    <source>
        <dbReference type="ARBA" id="ARBA00023125"/>
    </source>
</evidence>
<proteinExistence type="inferred from homology"/>
<dbReference type="PANTHER" id="PTHR30349">
    <property type="entry name" value="PHAGE INTEGRASE-RELATED"/>
    <property type="match status" value="1"/>
</dbReference>
<gene>
    <name evidence="4" type="ORF">KQI88_11280</name>
</gene>
<feature type="domain" description="Tyr recombinase" evidence="3">
    <location>
        <begin position="37"/>
        <end position="219"/>
    </location>
</feature>
<comment type="similarity">
    <text evidence="1">Belongs to the 'phage' integrase family.</text>
</comment>
<dbReference type="EMBL" id="JAHLQK010000004">
    <property type="protein sequence ID" value="MBU5676996.1"/>
    <property type="molecule type" value="Genomic_DNA"/>
</dbReference>
<dbReference type="CDD" id="cd01189">
    <property type="entry name" value="INT_ICEBs1_C_like"/>
    <property type="match status" value="1"/>
</dbReference>
<protein>
    <submittedName>
        <fullName evidence="4">Site-specific integrase</fullName>
    </submittedName>
</protein>
<dbReference type="PROSITE" id="PS51898">
    <property type="entry name" value="TYR_RECOMBINASE"/>
    <property type="match status" value="1"/>
</dbReference>
<keyword evidence="5" id="KW-1185">Reference proteome</keyword>
<dbReference type="InterPro" id="IPR002104">
    <property type="entry name" value="Integrase_catalytic"/>
</dbReference>
<organism evidence="4 5">
    <name type="scientific">Alkaliphilus flagellatus</name>
    <dbReference type="NCBI Taxonomy" id="2841507"/>
    <lineage>
        <taxon>Bacteria</taxon>
        <taxon>Bacillati</taxon>
        <taxon>Bacillota</taxon>
        <taxon>Clostridia</taxon>
        <taxon>Peptostreptococcales</taxon>
        <taxon>Natronincolaceae</taxon>
        <taxon>Alkaliphilus</taxon>
    </lineage>
</organism>
<evidence type="ECO:0000313" key="4">
    <source>
        <dbReference type="EMBL" id="MBU5676996.1"/>
    </source>
</evidence>
<evidence type="ECO:0000259" key="3">
    <source>
        <dbReference type="PROSITE" id="PS51898"/>
    </source>
</evidence>
<evidence type="ECO:0000313" key="5">
    <source>
        <dbReference type="Proteomes" id="UP000779508"/>
    </source>
</evidence>
<dbReference type="Proteomes" id="UP000779508">
    <property type="component" value="Unassembled WGS sequence"/>
</dbReference>
<accession>A0ABS6G6I3</accession>
<sequence>MYISRIKSLFNKATKKPYKIIIKTPLDEDIDLLEEIKEAKALTKSELDNLLSLIKPEKDYVICLLAATCGLRIGEIIGLTWGDIDEVNSELNVNKQWKRLKNGSFGFGTVKRKNSNRIVPIPQSTLSTLLKYKKNNPTDIKNRIFLDNRPQNASYRIYKKLNKRGLSVTLHDLRHTYATMLVASGVDFKTVAKFMGHDVEMTIKTYSHVTKDMIKRATDTVNFIF</sequence>
<name>A0ABS6G6I3_9FIRM</name>
<dbReference type="PANTHER" id="PTHR30349:SF41">
    <property type="entry name" value="INTEGRASE_RECOMBINASE PROTEIN MJ0367-RELATED"/>
    <property type="match status" value="1"/>
</dbReference>
<reference evidence="4 5" key="1">
    <citation type="submission" date="2021-06" db="EMBL/GenBank/DDBJ databases">
        <authorList>
            <person name="Sun Q."/>
            <person name="Li D."/>
        </authorList>
    </citation>
    <scope>NUCLEOTIDE SEQUENCE [LARGE SCALE GENOMIC DNA]</scope>
    <source>
        <strain evidence="4 5">MSJ-5</strain>
    </source>
</reference>
<dbReference type="RefSeq" id="WP_216417392.1">
    <property type="nucleotide sequence ID" value="NZ_JAHLQK010000004.1"/>
</dbReference>